<dbReference type="Proteomes" id="UP000747110">
    <property type="component" value="Unassembled WGS sequence"/>
</dbReference>
<evidence type="ECO:0000313" key="2">
    <source>
        <dbReference type="Proteomes" id="UP000747110"/>
    </source>
</evidence>
<gene>
    <name evidence="1" type="ORF">Vretifemale_10565</name>
</gene>
<dbReference type="Gene3D" id="2.60.120.260">
    <property type="entry name" value="Galactose-binding domain-like"/>
    <property type="match status" value="3"/>
</dbReference>
<reference evidence="1" key="1">
    <citation type="journal article" date="2021" name="Proc. Natl. Acad. Sci. U.S.A.">
        <title>Three genomes in the algal genus Volvox reveal the fate of a haploid sex-determining region after a transition to homothallism.</title>
        <authorList>
            <person name="Yamamoto K."/>
            <person name="Hamaji T."/>
            <person name="Kawai-Toyooka H."/>
            <person name="Matsuzaki R."/>
            <person name="Takahashi F."/>
            <person name="Nishimura Y."/>
            <person name="Kawachi M."/>
            <person name="Noguchi H."/>
            <person name="Minakuchi Y."/>
            <person name="Umen J.G."/>
            <person name="Toyoda A."/>
            <person name="Nozaki H."/>
        </authorList>
    </citation>
    <scope>NUCLEOTIDE SEQUENCE</scope>
    <source>
        <strain evidence="1">NIES-3786</strain>
    </source>
</reference>
<protein>
    <submittedName>
        <fullName evidence="1">Uncharacterized protein</fullName>
    </submittedName>
</protein>
<feature type="non-terminal residue" evidence="1">
    <location>
        <position position="1"/>
    </location>
</feature>
<dbReference type="OrthoDB" id="536654at2759"/>
<sequence length="451" mass="47463">IYPAGSSPYGTSNIGPGKLFTDTQAKWIWCNSAGGVSASIAIAATFTTTFLNTVAGAEALLNIIVDDIAEIYLNGVYITKVQWGWNNAEDYTNRPVRLTLATGTNTLSIRVQNTWVTAAALLASLVGSNGSTVLARTSNAWTYTVDAMGAPNAVEIYPAGSSPYGTSNIGPGKLFTDTQAKWIWCNSAGGVSASIAIAATFTTTFLNTVAGAEALLNIIVDDIAEIYLNGVYITKVQWGWNNAEDYTNRPVRLTLATGTNTLSIRVQNTWVTAAALLASLVGSNGSTVLARTSNAWTYTVDAMGAPNAVEIYPAGSSPYGTSNIGPGKLFTDTQAKWIWCNLNASSGIAATFTTTFLNTVAGAEALLNIIVDDIGEIYLNGVYITKVQWGWKNSGDYANRPVHLALATGTNTLSICVQNTGGLAALLASLVGSDGCTIMARTSNAWTYTLD</sequence>
<organism evidence="1 2">
    <name type="scientific">Volvox reticuliferus</name>
    <dbReference type="NCBI Taxonomy" id="1737510"/>
    <lineage>
        <taxon>Eukaryota</taxon>
        <taxon>Viridiplantae</taxon>
        <taxon>Chlorophyta</taxon>
        <taxon>core chlorophytes</taxon>
        <taxon>Chlorophyceae</taxon>
        <taxon>CS clade</taxon>
        <taxon>Chlamydomonadales</taxon>
        <taxon>Volvocaceae</taxon>
        <taxon>Volvox</taxon>
    </lineage>
</organism>
<dbReference type="AlphaFoldDB" id="A0A8J4CFN8"/>
<accession>A0A8J4CFN8</accession>
<comment type="caution">
    <text evidence="1">The sequence shown here is derived from an EMBL/GenBank/DDBJ whole genome shotgun (WGS) entry which is preliminary data.</text>
</comment>
<name>A0A8J4CFN8_9CHLO</name>
<evidence type="ECO:0000313" key="1">
    <source>
        <dbReference type="EMBL" id="GIL81588.1"/>
    </source>
</evidence>
<proteinExistence type="predicted"/>
<dbReference type="EMBL" id="BNCP01000021">
    <property type="protein sequence ID" value="GIL81588.1"/>
    <property type="molecule type" value="Genomic_DNA"/>
</dbReference>
<keyword evidence="2" id="KW-1185">Reference proteome</keyword>